<feature type="region of interest" description="Disordered" evidence="1">
    <location>
        <begin position="252"/>
        <end position="284"/>
    </location>
</feature>
<sequence>MHYPPWTALIPAAVVPDGVLLRSRAESTSTCLPSSLLSLVPQCAVACIQSFVGSNYPGSTCSATSNLTFLCTEDNTSSLTIGEAGLQCVVSFCTGQDQLEIGVYNVCAGISGAQPKTARTITATLRGTSTTAAFSTSSSTMETLPPSISAPTSTEQVSMIVMASPPATTNSPASSTLSSSVNSPSSFETSPTTSPTPQITPLNSNTPDRVASKPVLSTGQIVGIAVGGVAIALIVFAFLMLVCWMRRRRRVRRRSQRRSRLVEATPPSGYQSPPTQTTPTFSHVSSSLTVPMTSARFYAPQQPLEEKRRSFWRRSIRPEDIGVAVSPKLPGLESPMSATSQQSISRLLPTAPKRALWPAPLNLEAMKERRTYSQRPSSDATLLDEEAEARVERSESIMVDNQPFILEKPPLVKRQRTVPPPLKLPVVPEDRSRTPTQAVRIPLTPTYDNGNVNLISPPRSFGSPPSREANSGEELQRMTTPVSIPERKLAPSSTYATRNVWKSPPTRLSQEPYMMSSRLAPAVIVPIERQSSISSNFTEIDEDTTPEEMNRQIGLRANPPTPSAAIESITKSYSAPESPIRDLRYPSIPRSAAISRQAENPARPAQLRSPPMRFRGPTSQRDQLVREDASFMQTDTTSSDGYMSDDTIEWPVPPLSYSESRRTAMTPNNVRPSVARGRGTSANDRRRPLSQMMSPSLNELLVSGDRLTKLTVPQRSPSSKARLTPSKSKSGDLYLTVDL</sequence>
<evidence type="ECO:0000256" key="1">
    <source>
        <dbReference type="SAM" id="MobiDB-lite"/>
    </source>
</evidence>
<keyword evidence="2" id="KW-0812">Transmembrane</keyword>
<evidence type="ECO:0000256" key="2">
    <source>
        <dbReference type="SAM" id="Phobius"/>
    </source>
</evidence>
<feature type="region of interest" description="Disordered" evidence="1">
    <location>
        <begin position="165"/>
        <end position="207"/>
    </location>
</feature>
<feature type="compositionally biased region" description="Low complexity" evidence="1">
    <location>
        <begin position="456"/>
        <end position="467"/>
    </location>
</feature>
<name>A0A0D2E1A0_9EURO</name>
<accession>A0A0D2E1A0</accession>
<protein>
    <recommendedName>
        <fullName evidence="5">Extracellular membrane protein CFEM domain-containing protein</fullName>
    </recommendedName>
</protein>
<evidence type="ECO:0000313" key="3">
    <source>
        <dbReference type="EMBL" id="KIW41559.1"/>
    </source>
</evidence>
<feature type="compositionally biased region" description="Low complexity" evidence="1">
    <location>
        <begin position="165"/>
        <end position="201"/>
    </location>
</feature>
<dbReference type="EMBL" id="KN847337">
    <property type="protein sequence ID" value="KIW41559.1"/>
    <property type="molecule type" value="Genomic_DNA"/>
</dbReference>
<feature type="region of interest" description="Disordered" evidence="1">
    <location>
        <begin position="593"/>
        <end position="621"/>
    </location>
</feature>
<dbReference type="AlphaFoldDB" id="A0A0D2E1A0"/>
<dbReference type="RefSeq" id="XP_016261775.1">
    <property type="nucleotide sequence ID" value="XM_016408295.1"/>
</dbReference>
<feature type="region of interest" description="Disordered" evidence="1">
    <location>
        <begin position="442"/>
        <end position="482"/>
    </location>
</feature>
<keyword evidence="4" id="KW-1185">Reference proteome</keyword>
<feature type="compositionally biased region" description="Polar residues" evidence="1">
    <location>
        <begin position="711"/>
        <end position="728"/>
    </location>
</feature>
<organism evidence="3 4">
    <name type="scientific">Exophiala oligosperma</name>
    <dbReference type="NCBI Taxonomy" id="215243"/>
    <lineage>
        <taxon>Eukaryota</taxon>
        <taxon>Fungi</taxon>
        <taxon>Dikarya</taxon>
        <taxon>Ascomycota</taxon>
        <taxon>Pezizomycotina</taxon>
        <taxon>Eurotiomycetes</taxon>
        <taxon>Chaetothyriomycetidae</taxon>
        <taxon>Chaetothyriales</taxon>
        <taxon>Herpotrichiellaceae</taxon>
        <taxon>Exophiala</taxon>
    </lineage>
</organism>
<proteinExistence type="predicted"/>
<keyword evidence="2" id="KW-1133">Transmembrane helix</keyword>
<dbReference type="GeneID" id="27359182"/>
<feature type="compositionally biased region" description="Low complexity" evidence="1">
    <location>
        <begin position="265"/>
        <end position="280"/>
    </location>
</feature>
<feature type="region of interest" description="Disordered" evidence="1">
    <location>
        <begin position="709"/>
        <end position="739"/>
    </location>
</feature>
<gene>
    <name evidence="3" type="ORF">PV06_07108</name>
</gene>
<keyword evidence="2" id="KW-0472">Membrane</keyword>
<evidence type="ECO:0008006" key="5">
    <source>
        <dbReference type="Google" id="ProtNLM"/>
    </source>
</evidence>
<dbReference type="STRING" id="215243.A0A0D2E1A0"/>
<feature type="transmembrane region" description="Helical" evidence="2">
    <location>
        <begin position="221"/>
        <end position="244"/>
    </location>
</feature>
<feature type="region of interest" description="Disordered" evidence="1">
    <location>
        <begin position="658"/>
        <end position="694"/>
    </location>
</feature>
<dbReference type="VEuPathDB" id="FungiDB:PV06_07108"/>
<dbReference type="Proteomes" id="UP000053342">
    <property type="component" value="Unassembled WGS sequence"/>
</dbReference>
<evidence type="ECO:0000313" key="4">
    <source>
        <dbReference type="Proteomes" id="UP000053342"/>
    </source>
</evidence>
<dbReference type="HOGENOM" id="CLU_022544_0_0_1"/>
<dbReference type="OrthoDB" id="3946741at2759"/>
<reference evidence="3 4" key="1">
    <citation type="submission" date="2015-01" db="EMBL/GenBank/DDBJ databases">
        <title>The Genome Sequence of Exophiala oligosperma CBS72588.</title>
        <authorList>
            <consortium name="The Broad Institute Genomics Platform"/>
            <person name="Cuomo C."/>
            <person name="de Hoog S."/>
            <person name="Gorbushina A."/>
            <person name="Stielow B."/>
            <person name="Teixiera M."/>
            <person name="Abouelleil A."/>
            <person name="Chapman S.B."/>
            <person name="Priest M."/>
            <person name="Young S.K."/>
            <person name="Wortman J."/>
            <person name="Nusbaum C."/>
            <person name="Birren B."/>
        </authorList>
    </citation>
    <scope>NUCLEOTIDE SEQUENCE [LARGE SCALE GENOMIC DNA]</scope>
    <source>
        <strain evidence="3 4">CBS 72588</strain>
    </source>
</reference>